<name>D8Q8Z2_SCHCM</name>
<dbReference type="STRING" id="578458.D8Q8Z2"/>
<gene>
    <name evidence="4" type="ORF">SCHCODRAFT_110416</name>
</gene>
<dbReference type="PANTHER" id="PTHR37534">
    <property type="entry name" value="TRANSCRIPTIONAL ACTIVATOR PROTEIN UGA3"/>
    <property type="match status" value="1"/>
</dbReference>
<dbReference type="HOGENOM" id="CLU_891848_0_0_1"/>
<dbReference type="PANTHER" id="PTHR37534:SF20">
    <property type="entry name" value="PRO1A C6 ZINK-FINGER PROTEIN"/>
    <property type="match status" value="1"/>
</dbReference>
<dbReference type="Proteomes" id="UP000007431">
    <property type="component" value="Unassembled WGS sequence"/>
</dbReference>
<dbReference type="GeneID" id="9591471"/>
<dbReference type="GO" id="GO:0000981">
    <property type="term" value="F:DNA-binding transcription factor activity, RNA polymerase II-specific"/>
    <property type="evidence" value="ECO:0007669"/>
    <property type="project" value="InterPro"/>
</dbReference>
<dbReference type="Gene3D" id="4.10.240.10">
    <property type="entry name" value="Zn(2)-C6 fungal-type DNA-binding domain"/>
    <property type="match status" value="1"/>
</dbReference>
<dbReference type="PROSITE" id="PS50048">
    <property type="entry name" value="ZN2_CY6_FUNGAL_2"/>
    <property type="match status" value="1"/>
</dbReference>
<feature type="non-terminal residue" evidence="4">
    <location>
        <position position="312"/>
    </location>
</feature>
<keyword evidence="5" id="KW-1185">Reference proteome</keyword>
<evidence type="ECO:0000313" key="4">
    <source>
        <dbReference type="EMBL" id="EFI95560.1"/>
    </source>
</evidence>
<reference evidence="4 5" key="1">
    <citation type="journal article" date="2010" name="Nat. Biotechnol.">
        <title>Genome sequence of the model mushroom Schizophyllum commune.</title>
        <authorList>
            <person name="Ohm R.A."/>
            <person name="de Jong J.F."/>
            <person name="Lugones L.G."/>
            <person name="Aerts A."/>
            <person name="Kothe E."/>
            <person name="Stajich J.E."/>
            <person name="de Vries R.P."/>
            <person name="Record E."/>
            <person name="Levasseur A."/>
            <person name="Baker S.E."/>
            <person name="Bartholomew K.A."/>
            <person name="Coutinho P.M."/>
            <person name="Erdmann S."/>
            <person name="Fowler T.J."/>
            <person name="Gathman A.C."/>
            <person name="Lombard V."/>
            <person name="Henrissat B."/>
            <person name="Knabe N."/>
            <person name="Kuees U."/>
            <person name="Lilly W.W."/>
            <person name="Lindquist E."/>
            <person name="Lucas S."/>
            <person name="Magnuson J.K."/>
            <person name="Piumi F."/>
            <person name="Raudaskoski M."/>
            <person name="Salamov A."/>
            <person name="Schmutz J."/>
            <person name="Schwarze F.W.M.R."/>
            <person name="vanKuyk P.A."/>
            <person name="Horton J.S."/>
            <person name="Grigoriev I.V."/>
            <person name="Woesten H.A.B."/>
        </authorList>
    </citation>
    <scope>NUCLEOTIDE SEQUENCE [LARGE SCALE GENOMIC DNA]</scope>
    <source>
        <strain evidence="5">H4-8 / FGSC 9210</strain>
    </source>
</reference>
<feature type="domain" description="Zn(2)-C6 fungal-type" evidence="3">
    <location>
        <begin position="46"/>
        <end position="76"/>
    </location>
</feature>
<evidence type="ECO:0000256" key="2">
    <source>
        <dbReference type="SAM" id="MobiDB-lite"/>
    </source>
</evidence>
<dbReference type="AlphaFoldDB" id="D8Q8Z2"/>
<feature type="region of interest" description="Disordered" evidence="2">
    <location>
        <begin position="20"/>
        <end position="42"/>
    </location>
</feature>
<dbReference type="Pfam" id="PF00172">
    <property type="entry name" value="Zn_clus"/>
    <property type="match status" value="1"/>
</dbReference>
<keyword evidence="1" id="KW-0539">Nucleus</keyword>
<feature type="compositionally biased region" description="Polar residues" evidence="2">
    <location>
        <begin position="159"/>
        <end position="174"/>
    </location>
</feature>
<dbReference type="eggNOG" id="ENOG502QW5G">
    <property type="taxonomic scope" value="Eukaryota"/>
</dbReference>
<accession>D8Q8Z2</accession>
<dbReference type="EMBL" id="GL377308">
    <property type="protein sequence ID" value="EFI95560.1"/>
    <property type="molecule type" value="Genomic_DNA"/>
</dbReference>
<dbReference type="InParanoid" id="D8Q8Z2"/>
<dbReference type="VEuPathDB" id="FungiDB:SCHCODRAFT_02632395"/>
<evidence type="ECO:0000259" key="3">
    <source>
        <dbReference type="PROSITE" id="PS50048"/>
    </source>
</evidence>
<feature type="region of interest" description="Disordered" evidence="2">
    <location>
        <begin position="71"/>
        <end position="185"/>
    </location>
</feature>
<feature type="compositionally biased region" description="Low complexity" evidence="2">
    <location>
        <begin position="143"/>
        <end position="158"/>
    </location>
</feature>
<dbReference type="CDD" id="cd00067">
    <property type="entry name" value="GAL4"/>
    <property type="match status" value="1"/>
</dbReference>
<sequence>MSRNTASDFLGPIRYPYSMSPHVASHPYRLDEAPRKRPKYTRSKTGCLTCRAKKVKCDEAKPVCTRCAHGQRECTWPNPRQSAIKASDASDAADSRSSNASSSPPVSEPPTPPIRTSTSPLRRQTAIASTAVPRQPRRASMESALPSPSTPASARPTAVQVQGRASQAVSGPRSSNERPAADYGEGLPSYSMADYAPYMNGPPNSIYNLSSATAPNEGMLYGPSSHLDPYYTLPHVNMPPDLGRSTLAAPWEGDFDAAVPDAVATKPYDLVRSAATPSDVYRPDQRVQYHPVPVHAARRFTINPYSPPDYQY</sequence>
<evidence type="ECO:0000256" key="1">
    <source>
        <dbReference type="ARBA" id="ARBA00023242"/>
    </source>
</evidence>
<proteinExistence type="predicted"/>
<dbReference type="PROSITE" id="PS00463">
    <property type="entry name" value="ZN2_CY6_FUNGAL_1"/>
    <property type="match status" value="1"/>
</dbReference>
<dbReference type="OrthoDB" id="5419315at2759"/>
<dbReference type="SUPFAM" id="SSF57701">
    <property type="entry name" value="Zn2/Cys6 DNA-binding domain"/>
    <property type="match status" value="1"/>
</dbReference>
<evidence type="ECO:0000313" key="5">
    <source>
        <dbReference type="Proteomes" id="UP000007431"/>
    </source>
</evidence>
<dbReference type="GO" id="GO:0008270">
    <property type="term" value="F:zinc ion binding"/>
    <property type="evidence" value="ECO:0007669"/>
    <property type="project" value="InterPro"/>
</dbReference>
<feature type="compositionally biased region" description="Low complexity" evidence="2">
    <location>
        <begin position="114"/>
        <end position="123"/>
    </location>
</feature>
<protein>
    <recommendedName>
        <fullName evidence="3">Zn(2)-C6 fungal-type domain-containing protein</fullName>
    </recommendedName>
</protein>
<feature type="compositionally biased region" description="Low complexity" evidence="2">
    <location>
        <begin position="82"/>
        <end position="105"/>
    </location>
</feature>
<organism evidence="5">
    <name type="scientific">Schizophyllum commune (strain H4-8 / FGSC 9210)</name>
    <name type="common">Split gill fungus</name>
    <dbReference type="NCBI Taxonomy" id="578458"/>
    <lineage>
        <taxon>Eukaryota</taxon>
        <taxon>Fungi</taxon>
        <taxon>Dikarya</taxon>
        <taxon>Basidiomycota</taxon>
        <taxon>Agaricomycotina</taxon>
        <taxon>Agaricomycetes</taxon>
        <taxon>Agaricomycetidae</taxon>
        <taxon>Agaricales</taxon>
        <taxon>Schizophyllaceae</taxon>
        <taxon>Schizophyllum</taxon>
    </lineage>
</organism>
<dbReference type="InterPro" id="IPR001138">
    <property type="entry name" value="Zn2Cys6_DnaBD"/>
</dbReference>
<dbReference type="SMART" id="SM00066">
    <property type="entry name" value="GAL4"/>
    <property type="match status" value="1"/>
</dbReference>
<dbReference type="KEGG" id="scm:SCHCO_02632395"/>
<dbReference type="InterPro" id="IPR036864">
    <property type="entry name" value="Zn2-C6_fun-type_DNA-bd_sf"/>
</dbReference>